<name>A0A848CXW7_ANEAE</name>
<dbReference type="PANTHER" id="PTHR43798">
    <property type="entry name" value="MONOACYLGLYCEROL LIPASE"/>
    <property type="match status" value="1"/>
</dbReference>
<keyword evidence="2" id="KW-0378">Hydrolase</keyword>
<dbReference type="GO" id="GO:0016787">
    <property type="term" value="F:hydrolase activity"/>
    <property type="evidence" value="ECO:0007669"/>
    <property type="project" value="UniProtKB-KW"/>
</dbReference>
<organism evidence="2 3">
    <name type="scientific">Aneurinibacillus aneurinilyticus</name>
    <name type="common">Bacillus aneurinolyticus</name>
    <dbReference type="NCBI Taxonomy" id="1391"/>
    <lineage>
        <taxon>Bacteria</taxon>
        <taxon>Bacillati</taxon>
        <taxon>Bacillota</taxon>
        <taxon>Bacilli</taxon>
        <taxon>Bacillales</taxon>
        <taxon>Paenibacillaceae</taxon>
        <taxon>Aneurinibacillus group</taxon>
        <taxon>Aneurinibacillus</taxon>
    </lineage>
</organism>
<accession>A0A848CXW7</accession>
<dbReference type="Pfam" id="PF00561">
    <property type="entry name" value="Abhydrolase_1"/>
    <property type="match status" value="1"/>
</dbReference>
<protein>
    <submittedName>
        <fullName evidence="2">Alpha/beta hydrolase</fullName>
    </submittedName>
</protein>
<dbReference type="GO" id="GO:0016020">
    <property type="term" value="C:membrane"/>
    <property type="evidence" value="ECO:0007669"/>
    <property type="project" value="TreeGrafter"/>
</dbReference>
<reference evidence="2 3" key="1">
    <citation type="submission" date="2020-04" db="EMBL/GenBank/DDBJ databases">
        <authorList>
            <person name="Hitch T.C.A."/>
            <person name="Wylensek D."/>
            <person name="Clavel T."/>
        </authorList>
    </citation>
    <scope>NUCLEOTIDE SEQUENCE [LARGE SCALE GENOMIC DNA]</scope>
    <source>
        <strain evidence="2 3">WB01_D5_05</strain>
    </source>
</reference>
<dbReference type="Gene3D" id="3.40.50.1820">
    <property type="entry name" value="alpha/beta hydrolase"/>
    <property type="match status" value="1"/>
</dbReference>
<evidence type="ECO:0000313" key="3">
    <source>
        <dbReference type="Proteomes" id="UP000561326"/>
    </source>
</evidence>
<gene>
    <name evidence="2" type="ORF">HF838_17175</name>
</gene>
<dbReference type="PANTHER" id="PTHR43798:SF33">
    <property type="entry name" value="HYDROLASE, PUTATIVE (AFU_ORTHOLOGUE AFUA_2G14860)-RELATED"/>
    <property type="match status" value="1"/>
</dbReference>
<dbReference type="EMBL" id="JABAGO010000037">
    <property type="protein sequence ID" value="NME99968.1"/>
    <property type="molecule type" value="Genomic_DNA"/>
</dbReference>
<proteinExistence type="predicted"/>
<dbReference type="InterPro" id="IPR029058">
    <property type="entry name" value="AB_hydrolase_fold"/>
</dbReference>
<dbReference type="SUPFAM" id="SSF53474">
    <property type="entry name" value="alpha/beta-Hydrolases"/>
    <property type="match status" value="1"/>
</dbReference>
<comment type="caution">
    <text evidence="2">The sequence shown here is derived from an EMBL/GenBank/DDBJ whole genome shotgun (WGS) entry which is preliminary data.</text>
</comment>
<evidence type="ECO:0000313" key="2">
    <source>
        <dbReference type="EMBL" id="NME99968.1"/>
    </source>
</evidence>
<dbReference type="InterPro" id="IPR000073">
    <property type="entry name" value="AB_hydrolase_1"/>
</dbReference>
<dbReference type="Proteomes" id="UP000561326">
    <property type="component" value="Unassembled WGS sequence"/>
</dbReference>
<feature type="domain" description="AB hydrolase-1" evidence="1">
    <location>
        <begin position="30"/>
        <end position="125"/>
    </location>
</feature>
<evidence type="ECO:0000259" key="1">
    <source>
        <dbReference type="Pfam" id="PF00561"/>
    </source>
</evidence>
<dbReference type="AlphaFoldDB" id="A0A848CXW7"/>
<dbReference type="RefSeq" id="WP_168975853.1">
    <property type="nucleotide sequence ID" value="NZ_JABAGO010000037.1"/>
</dbReference>
<dbReference type="InterPro" id="IPR050266">
    <property type="entry name" value="AB_hydrolase_sf"/>
</dbReference>
<sequence length="247" mass="27797">MIRLKEDCFFNQGIKLHYLDSNPNNKDHVPLLICPGLSEPAENYVPLLSSLPTRRGIALSFRGRGKSDSPQKGYSLENHISDLESLVQHLGIKTFYLMGYSRGVSYALGYALQYPKCVKGLLLAEYPAEHKKMPEGWADEYLASYWGDAQGSSLLQTHVVKGIQKESKQIDFWGELDKIECPTIIMRGTEEESLLSDEEIARYRACLQSAPSYIEVFEGAGHTIKDSHHEKFVGVVEQFLNGIEARP</sequence>